<dbReference type="AlphaFoldDB" id="A0A0S2TEF3"/>
<dbReference type="Gene3D" id="3.40.1660.10">
    <property type="entry name" value="EreA-like (biosynthetic domain)"/>
    <property type="match status" value="1"/>
</dbReference>
<dbReference type="CDD" id="cd14728">
    <property type="entry name" value="Ere-like"/>
    <property type="match status" value="1"/>
</dbReference>
<dbReference type="Gene3D" id="1.20.1440.30">
    <property type="entry name" value="Biosynthetic Protein domain"/>
    <property type="match status" value="1"/>
</dbReference>
<dbReference type="PANTHER" id="PTHR31299:SF0">
    <property type="entry name" value="ESTERASE, PUTATIVE (AFU_ORTHOLOGUE AFUA_1G05850)-RELATED"/>
    <property type="match status" value="1"/>
</dbReference>
<protein>
    <submittedName>
        <fullName evidence="1">Protein-L-isoaspartate O-methyltransferase</fullName>
    </submittedName>
</protein>
<evidence type="ECO:0000313" key="2">
    <source>
        <dbReference type="Proteomes" id="UP000055136"/>
    </source>
</evidence>
<dbReference type="PANTHER" id="PTHR31299">
    <property type="entry name" value="ESTERASE, PUTATIVE (AFU_ORTHOLOGUE AFUA_1G05850)-RELATED"/>
    <property type="match status" value="1"/>
</dbReference>
<dbReference type="GO" id="GO:0046677">
    <property type="term" value="P:response to antibiotic"/>
    <property type="evidence" value="ECO:0007669"/>
    <property type="project" value="InterPro"/>
</dbReference>
<proteinExistence type="predicted"/>
<keyword evidence="2" id="KW-1185">Reference proteome</keyword>
<dbReference type="InterPro" id="IPR052036">
    <property type="entry name" value="Hydrolase/PRTase-associated"/>
</dbReference>
<dbReference type="GO" id="GO:0032259">
    <property type="term" value="P:methylation"/>
    <property type="evidence" value="ECO:0007669"/>
    <property type="project" value="UniProtKB-KW"/>
</dbReference>
<dbReference type="PIRSF" id="PIRSF036794">
    <property type="entry name" value="UCP_erythr_ester"/>
    <property type="match status" value="1"/>
</dbReference>
<dbReference type="EMBL" id="CP013099">
    <property type="protein sequence ID" value="ALP53518.1"/>
    <property type="molecule type" value="Genomic_DNA"/>
</dbReference>
<dbReference type="SUPFAM" id="SSF159501">
    <property type="entry name" value="EreA/ChaN-like"/>
    <property type="match status" value="1"/>
</dbReference>
<name>A0A0S2TEF3_9GAMM</name>
<dbReference type="Gene3D" id="3.30.1870.10">
    <property type="entry name" value="EreA-like, domain 2"/>
    <property type="match status" value="1"/>
</dbReference>
<dbReference type="Pfam" id="PF05139">
    <property type="entry name" value="Erythro_esteras"/>
    <property type="match status" value="1"/>
</dbReference>
<dbReference type="InterPro" id="IPR014622">
    <property type="entry name" value="UCP036794_erythomycin"/>
</dbReference>
<gene>
    <name evidence="1" type="ORF">Tel_10395</name>
</gene>
<dbReference type="KEGG" id="tee:Tel_10395"/>
<evidence type="ECO:0000313" key="1">
    <source>
        <dbReference type="EMBL" id="ALP53518.1"/>
    </source>
</evidence>
<reference evidence="1" key="1">
    <citation type="submission" date="2015-10" db="EMBL/GenBank/DDBJ databases">
        <title>Description of Candidatus Tenderia electrophaga gen. nov, sp. nov., an Uncultivated Electroautotroph from a Biocathode Enrichment.</title>
        <authorList>
            <person name="Eddie B.J."/>
            <person name="Malanoski A.P."/>
            <person name="Wang Z."/>
            <person name="Hall R.J."/>
            <person name="Oh S.D."/>
            <person name="Heiner C."/>
            <person name="Lin B."/>
            <person name="Strycharz-Glaven S.M."/>
        </authorList>
    </citation>
    <scope>NUCLEOTIDE SEQUENCE [LARGE SCALE GENOMIC DNA]</scope>
    <source>
        <strain evidence="1">NRL1</strain>
    </source>
</reference>
<sequence length="445" mass="51575">MIQRLRQTEPPVDRDLDSELRKFATPLQSDDDLTPLLERIGDARYVLLGEASHGTAEYYSWRTRISRRLIEEKGFDFIAVEGDWPNCYRLNRYIKGFQDAGASARDVLHAFERWPTWMWANEEIVALAEWLRHRNERLPAARKTGFYGLDVYSLWDSLHSLMAYLRRSRPEAFEQAVHAFRCFEPYGEDPQEYAWATRFVDASCEDEVVALLAEIRRGAPHYAHDGRESDLNAEQNAIVVKDAEHYYRTMVHGGPESWNIRDRHMVETLERLMRHHGPQAKAIVWEHNTHIGDARYTDMSDEGMVNVGQLVRQQREREDVVLVGFGSHRGSVIAGSSWEAPMARMPVPPARRDSWEDVLHRMGPENRLLIFNRDTPGEAMLRPRGHRAIGVVYHPRHEMLGNYVPTVLPRRYDAFLYLDETTALHPLRVPVETKREVPDTFPAGV</sequence>
<organism evidence="1 2">
    <name type="scientific">Candidatus Tenderia electrophaga</name>
    <dbReference type="NCBI Taxonomy" id="1748243"/>
    <lineage>
        <taxon>Bacteria</taxon>
        <taxon>Pseudomonadati</taxon>
        <taxon>Pseudomonadota</taxon>
        <taxon>Gammaproteobacteria</taxon>
        <taxon>Candidatus Tenderiales</taxon>
        <taxon>Candidatus Tenderiaceae</taxon>
        <taxon>Candidatus Tenderia</taxon>
    </lineage>
</organism>
<dbReference type="STRING" id="1748243.Tel_10395"/>
<dbReference type="GO" id="GO:0008168">
    <property type="term" value="F:methyltransferase activity"/>
    <property type="evidence" value="ECO:0007669"/>
    <property type="project" value="UniProtKB-KW"/>
</dbReference>
<dbReference type="InterPro" id="IPR007815">
    <property type="entry name" value="Emycin_Estase"/>
</dbReference>
<dbReference type="Proteomes" id="UP000055136">
    <property type="component" value="Chromosome"/>
</dbReference>
<accession>A0A0S2TEF3</accession>